<organism evidence="5 6">
    <name type="scientific">Flammeovirga agarivorans</name>
    <dbReference type="NCBI Taxonomy" id="2726742"/>
    <lineage>
        <taxon>Bacteria</taxon>
        <taxon>Pseudomonadati</taxon>
        <taxon>Bacteroidota</taxon>
        <taxon>Cytophagia</taxon>
        <taxon>Cytophagales</taxon>
        <taxon>Flammeovirgaceae</taxon>
        <taxon>Flammeovirga</taxon>
    </lineage>
</organism>
<dbReference type="Proteomes" id="UP000585050">
    <property type="component" value="Unassembled WGS sequence"/>
</dbReference>
<dbReference type="InterPro" id="IPR000184">
    <property type="entry name" value="Bac_surfAg_D15"/>
</dbReference>
<evidence type="ECO:0000313" key="6">
    <source>
        <dbReference type="Proteomes" id="UP000585050"/>
    </source>
</evidence>
<reference evidence="5 6" key="1">
    <citation type="submission" date="2020-04" db="EMBL/GenBank/DDBJ databases">
        <title>Flammeovirga sp. SR4, a novel species isolated from seawater.</title>
        <authorList>
            <person name="Wang X."/>
        </authorList>
    </citation>
    <scope>NUCLEOTIDE SEQUENCE [LARGE SCALE GENOMIC DNA]</scope>
    <source>
        <strain evidence="5 6">SR4</strain>
    </source>
</reference>
<evidence type="ECO:0000256" key="3">
    <source>
        <dbReference type="SAM" id="SignalP"/>
    </source>
</evidence>
<feature type="chain" id="PRO_5031312988" evidence="3">
    <location>
        <begin position="21"/>
        <end position="384"/>
    </location>
</feature>
<dbReference type="GO" id="GO:0019867">
    <property type="term" value="C:outer membrane"/>
    <property type="evidence" value="ECO:0007669"/>
    <property type="project" value="InterPro"/>
</dbReference>
<keyword evidence="6" id="KW-1185">Reference proteome</keyword>
<keyword evidence="3" id="KW-0732">Signal</keyword>
<dbReference type="RefSeq" id="WP_168882047.1">
    <property type="nucleotide sequence ID" value="NZ_JABAIL010000002.1"/>
</dbReference>
<gene>
    <name evidence="5" type="ORF">HGP29_09070</name>
</gene>
<proteinExistence type="predicted"/>
<accession>A0A7X8SJH9</accession>
<dbReference type="AlphaFoldDB" id="A0A7X8SJH9"/>
<evidence type="ECO:0000259" key="4">
    <source>
        <dbReference type="Pfam" id="PF01103"/>
    </source>
</evidence>
<evidence type="ECO:0000256" key="2">
    <source>
        <dbReference type="ARBA" id="ARBA00023136"/>
    </source>
</evidence>
<dbReference type="EMBL" id="JABAIL010000002">
    <property type="protein sequence ID" value="NLR91356.1"/>
    <property type="molecule type" value="Genomic_DNA"/>
</dbReference>
<dbReference type="Pfam" id="PF01103">
    <property type="entry name" value="Omp85"/>
    <property type="match status" value="1"/>
</dbReference>
<sequence>MNKTFFLLCILLVATTLIKAQSKFQEYFIDSTDHAIDVSGFLNAGYGFLPVPIVITEPAVGFGGGLAGIYFHGNQKERVVEEGENNFENSKNLPPVLTAVAGMYTENGTWVTMLAHQGSYLNDRLRYTGALGYMNINLTFYGAGLISEDKYAFNMKGFLTFQEFLFRPVAKLPFFTGLNYVYFNNNITFDTQIPEVEPLQDETNLGGMNIVAMWDTRNNTFTPFKGIMTATEFGIFAKALGGDNDYWNFSHRTYFYQPIVKEKLFSGYRVKFDSKWGDNVPFYELPFVSLRGIPALRYQEHNALTLETEWRWQVFKRWSAVGFVGAGFVAPKINAFDFGDPKVAGGGGFRYLIASDYGLHAGIDVAKGPEIWAWYLTIGSNWFR</sequence>
<evidence type="ECO:0000313" key="5">
    <source>
        <dbReference type="EMBL" id="NLR91356.1"/>
    </source>
</evidence>
<protein>
    <submittedName>
        <fullName evidence="5">BamA/TamA family outer membrane protein</fullName>
    </submittedName>
</protein>
<feature type="domain" description="Bacterial surface antigen (D15)" evidence="4">
    <location>
        <begin position="212"/>
        <end position="284"/>
    </location>
</feature>
<name>A0A7X8SJH9_9BACT</name>
<evidence type="ECO:0000256" key="1">
    <source>
        <dbReference type="ARBA" id="ARBA00004370"/>
    </source>
</evidence>
<dbReference type="Gene3D" id="2.40.160.50">
    <property type="entry name" value="membrane protein fhac: a member of the omp85/tpsb transporter family"/>
    <property type="match status" value="1"/>
</dbReference>
<comment type="caution">
    <text evidence="5">The sequence shown here is derived from an EMBL/GenBank/DDBJ whole genome shotgun (WGS) entry which is preliminary data.</text>
</comment>
<keyword evidence="2" id="KW-0472">Membrane</keyword>
<comment type="subcellular location">
    <subcellularLocation>
        <location evidence="1">Membrane</location>
    </subcellularLocation>
</comment>
<feature type="signal peptide" evidence="3">
    <location>
        <begin position="1"/>
        <end position="20"/>
    </location>
</feature>